<evidence type="ECO:0000259" key="4">
    <source>
        <dbReference type="PROSITE" id="PS01180"/>
    </source>
</evidence>
<keyword evidence="6" id="KW-1185">Reference proteome</keyword>
<reference evidence="5" key="1">
    <citation type="submission" date="2021-11" db="EMBL/GenBank/DDBJ databases">
        <authorList>
            <person name="Schell T."/>
        </authorList>
    </citation>
    <scope>NUCLEOTIDE SEQUENCE</scope>
    <source>
        <strain evidence="5">M5</strain>
    </source>
</reference>
<protein>
    <recommendedName>
        <fullName evidence="4">CUB domain-containing protein</fullName>
    </recommendedName>
</protein>
<evidence type="ECO:0000313" key="6">
    <source>
        <dbReference type="Proteomes" id="UP000789390"/>
    </source>
</evidence>
<evidence type="ECO:0000256" key="1">
    <source>
        <dbReference type="ARBA" id="ARBA00023157"/>
    </source>
</evidence>
<comment type="caution">
    <text evidence="2">Lacks conserved residue(s) required for the propagation of feature annotation.</text>
</comment>
<evidence type="ECO:0000256" key="3">
    <source>
        <dbReference type="SAM" id="SignalP"/>
    </source>
</evidence>
<evidence type="ECO:0000256" key="2">
    <source>
        <dbReference type="PROSITE-ProRule" id="PRU00059"/>
    </source>
</evidence>
<feature type="signal peptide" evidence="3">
    <location>
        <begin position="1"/>
        <end position="22"/>
    </location>
</feature>
<name>A0A8J2RM40_9CRUS</name>
<dbReference type="PROSITE" id="PS01180">
    <property type="entry name" value="CUB"/>
    <property type="match status" value="1"/>
</dbReference>
<dbReference type="EMBL" id="CAKKLH010000257">
    <property type="protein sequence ID" value="CAH0107128.1"/>
    <property type="molecule type" value="Genomic_DNA"/>
</dbReference>
<dbReference type="AlphaFoldDB" id="A0A8J2RM40"/>
<proteinExistence type="predicted"/>
<comment type="caution">
    <text evidence="5">The sequence shown here is derived from an EMBL/GenBank/DDBJ whole genome shotgun (WGS) entry which is preliminary data.</text>
</comment>
<feature type="chain" id="PRO_5035175452" description="CUB domain-containing protein" evidence="3">
    <location>
        <begin position="23"/>
        <end position="273"/>
    </location>
</feature>
<sequence length="273" mass="30563">MRSNCHVISFVALCFIFSFTSAGLMKRIQQIPNPLSAFLLGWKEANATETDEGVINPPPLPSIQPNVTNYSHYKSEGLTVSSSVVVPTADGGQRNVDLCEGNILVPLTNDRKTLIEETFKSSKFPYERSTPLICSWNVRFIETFDGQVSDNCRRGLVTMTINKRSRLAEVDGCNKGYYRVSPFMKEAKICGRIETVPTFQWYVEDQQPENVTISLKHVGLNDGYWEGLSFTLSGECLPNKSDLSISKAIKSYSNWLNQLSRESESLDLVVVTP</sequence>
<dbReference type="InterPro" id="IPR000859">
    <property type="entry name" value="CUB_dom"/>
</dbReference>
<keyword evidence="1 2" id="KW-1015">Disulfide bond</keyword>
<organism evidence="5 6">
    <name type="scientific">Daphnia galeata</name>
    <dbReference type="NCBI Taxonomy" id="27404"/>
    <lineage>
        <taxon>Eukaryota</taxon>
        <taxon>Metazoa</taxon>
        <taxon>Ecdysozoa</taxon>
        <taxon>Arthropoda</taxon>
        <taxon>Crustacea</taxon>
        <taxon>Branchiopoda</taxon>
        <taxon>Diplostraca</taxon>
        <taxon>Cladocera</taxon>
        <taxon>Anomopoda</taxon>
        <taxon>Daphniidae</taxon>
        <taxon>Daphnia</taxon>
    </lineage>
</organism>
<dbReference type="OrthoDB" id="6332271at2759"/>
<feature type="disulfide bond" evidence="2">
    <location>
        <begin position="173"/>
        <end position="190"/>
    </location>
</feature>
<accession>A0A8J2RM40</accession>
<feature type="domain" description="CUB" evidence="4">
    <location>
        <begin position="99"/>
        <end position="192"/>
    </location>
</feature>
<evidence type="ECO:0000313" key="5">
    <source>
        <dbReference type="EMBL" id="CAH0107128.1"/>
    </source>
</evidence>
<keyword evidence="3" id="KW-0732">Signal</keyword>
<gene>
    <name evidence="5" type="ORF">DGAL_LOCUS10416</name>
</gene>
<dbReference type="Proteomes" id="UP000789390">
    <property type="component" value="Unassembled WGS sequence"/>
</dbReference>